<feature type="domain" description="Transposase IS4-like" evidence="6">
    <location>
        <begin position="189"/>
        <end position="336"/>
    </location>
</feature>
<organism evidence="8 9">
    <name type="scientific">Nitrosomonas ureae</name>
    <dbReference type="NCBI Taxonomy" id="44577"/>
    <lineage>
        <taxon>Bacteria</taxon>
        <taxon>Pseudomonadati</taxon>
        <taxon>Pseudomonadota</taxon>
        <taxon>Betaproteobacteria</taxon>
        <taxon>Nitrosomonadales</taxon>
        <taxon>Nitrosomonadaceae</taxon>
        <taxon>Nitrosomonas</taxon>
    </lineage>
</organism>
<dbReference type="AlphaFoldDB" id="A0A286AG71"/>
<dbReference type="PANTHER" id="PTHR35604">
    <property type="entry name" value="TRANSPOSASE INSH FOR INSERTION SEQUENCE ELEMENT IS5A-RELATED"/>
    <property type="match status" value="1"/>
</dbReference>
<reference evidence="8 9" key="1">
    <citation type="submission" date="2017-09" db="EMBL/GenBank/DDBJ databases">
        <authorList>
            <person name="Ehlers B."/>
            <person name="Leendertz F.H."/>
        </authorList>
    </citation>
    <scope>NUCLEOTIDE SEQUENCE [LARGE SCALE GENOMIC DNA]</scope>
    <source>
        <strain evidence="8 9">Nm42</strain>
    </source>
</reference>
<dbReference type="GO" id="GO:0006313">
    <property type="term" value="P:DNA transposition"/>
    <property type="evidence" value="ECO:0007669"/>
    <property type="project" value="InterPro"/>
</dbReference>
<dbReference type="Pfam" id="PF01609">
    <property type="entry name" value="DDE_Tnp_1"/>
    <property type="match status" value="1"/>
</dbReference>
<evidence type="ECO:0000256" key="1">
    <source>
        <dbReference type="ARBA" id="ARBA00003544"/>
    </source>
</evidence>
<gene>
    <name evidence="8" type="ORF">SAMN06297164_2976</name>
</gene>
<dbReference type="InterPro" id="IPR008490">
    <property type="entry name" value="Transposase_InsH_N"/>
</dbReference>
<dbReference type="RefSeq" id="WP_097106693.1">
    <property type="nucleotide sequence ID" value="NZ_OCMU01000002.1"/>
</dbReference>
<evidence type="ECO:0000259" key="7">
    <source>
        <dbReference type="Pfam" id="PF05598"/>
    </source>
</evidence>
<accession>A0A286AG71</accession>
<evidence type="ECO:0000256" key="2">
    <source>
        <dbReference type="ARBA" id="ARBA00010075"/>
    </source>
</evidence>
<evidence type="ECO:0000313" key="9">
    <source>
        <dbReference type="Proteomes" id="UP000219335"/>
    </source>
</evidence>
<dbReference type="NCBIfam" id="NF033581">
    <property type="entry name" value="transpos_IS5_4"/>
    <property type="match status" value="1"/>
</dbReference>
<dbReference type="Pfam" id="PF05598">
    <property type="entry name" value="DUF772"/>
    <property type="match status" value="1"/>
</dbReference>
<dbReference type="GO" id="GO:0004803">
    <property type="term" value="F:transposase activity"/>
    <property type="evidence" value="ECO:0007669"/>
    <property type="project" value="InterPro"/>
</dbReference>
<keyword evidence="3" id="KW-0815">Transposition</keyword>
<comment type="function">
    <text evidence="1">Involved in the transposition of the insertion sequence IS5.</text>
</comment>
<sequence>MQMSFGTLELAERLNRDNVLLKIEGLIEWEELRPKLTGLYKRELSHGGGQEPFDGLLMFKAILLGQWHSLSDAALEQALCVRIDFMQFCGLSLSDAIPDETTLCRFRNRLITNDRLDDLLASINEQLQCHGLMIKGATGAVIDAALIESAARPKKTITLEVDAEEGKIVQFEDGSQPGINCIEEQSADPDATWLKKGRKSQFGYRSYLVVDAQNGYVRGVHTAPANQSEMMHFEAAIDGAHIEANRVYADKGSASNANRQFLRKQKIKSAIMHRAYKNKPLSSRQKLANQLISKKRYIVEQCFGTIKRLFRMGRARYFGTTKVNAQVILKSICMNLKKAANKIFVDQPLRGAIRPNIT</sequence>
<dbReference type="GO" id="GO:0003677">
    <property type="term" value="F:DNA binding"/>
    <property type="evidence" value="ECO:0007669"/>
    <property type="project" value="UniProtKB-KW"/>
</dbReference>
<dbReference type="InterPro" id="IPR002559">
    <property type="entry name" value="Transposase_11"/>
</dbReference>
<evidence type="ECO:0000259" key="6">
    <source>
        <dbReference type="Pfam" id="PF01609"/>
    </source>
</evidence>
<protein>
    <submittedName>
        <fullName evidence="8">Transposase, IS5 family</fullName>
    </submittedName>
</protein>
<evidence type="ECO:0000256" key="4">
    <source>
        <dbReference type="ARBA" id="ARBA00023125"/>
    </source>
</evidence>
<keyword evidence="5" id="KW-0233">DNA recombination</keyword>
<name>A0A286AG71_9PROT</name>
<evidence type="ECO:0000256" key="3">
    <source>
        <dbReference type="ARBA" id="ARBA00022578"/>
    </source>
</evidence>
<dbReference type="InterPro" id="IPR047959">
    <property type="entry name" value="Transpos_IS5"/>
</dbReference>
<evidence type="ECO:0000256" key="5">
    <source>
        <dbReference type="ARBA" id="ARBA00023172"/>
    </source>
</evidence>
<dbReference type="EMBL" id="OCMU01000002">
    <property type="protein sequence ID" value="SOD20905.1"/>
    <property type="molecule type" value="Genomic_DNA"/>
</dbReference>
<dbReference type="PANTHER" id="PTHR35604:SF2">
    <property type="entry name" value="TRANSPOSASE INSH FOR INSERTION SEQUENCE ELEMENT IS5A-RELATED"/>
    <property type="match status" value="1"/>
</dbReference>
<dbReference type="Proteomes" id="UP000219335">
    <property type="component" value="Unassembled WGS sequence"/>
</dbReference>
<evidence type="ECO:0000313" key="8">
    <source>
        <dbReference type="EMBL" id="SOD20905.1"/>
    </source>
</evidence>
<proteinExistence type="inferred from homology"/>
<keyword evidence="4" id="KW-0238">DNA-binding</keyword>
<feature type="domain" description="Transposase InsH N-terminal" evidence="7">
    <location>
        <begin position="9"/>
        <end position="109"/>
    </location>
</feature>
<comment type="similarity">
    <text evidence="2">Belongs to the transposase 11 family.</text>
</comment>